<evidence type="ECO:0000313" key="2">
    <source>
        <dbReference type="EMBL" id="MEQ2311773.1"/>
    </source>
</evidence>
<dbReference type="Proteomes" id="UP001469553">
    <property type="component" value="Unassembled WGS sequence"/>
</dbReference>
<organism evidence="2 3">
    <name type="scientific">Ameca splendens</name>
    <dbReference type="NCBI Taxonomy" id="208324"/>
    <lineage>
        <taxon>Eukaryota</taxon>
        <taxon>Metazoa</taxon>
        <taxon>Chordata</taxon>
        <taxon>Craniata</taxon>
        <taxon>Vertebrata</taxon>
        <taxon>Euteleostomi</taxon>
        <taxon>Actinopterygii</taxon>
        <taxon>Neopterygii</taxon>
        <taxon>Teleostei</taxon>
        <taxon>Neoteleostei</taxon>
        <taxon>Acanthomorphata</taxon>
        <taxon>Ovalentaria</taxon>
        <taxon>Atherinomorphae</taxon>
        <taxon>Cyprinodontiformes</taxon>
        <taxon>Goodeidae</taxon>
        <taxon>Ameca</taxon>
    </lineage>
</organism>
<protein>
    <submittedName>
        <fullName evidence="2">Uncharacterized protein</fullName>
    </submittedName>
</protein>
<dbReference type="EMBL" id="JAHRIP010077506">
    <property type="protein sequence ID" value="MEQ2311773.1"/>
    <property type="molecule type" value="Genomic_DNA"/>
</dbReference>
<proteinExistence type="predicted"/>
<name>A0ABV0ZZU5_9TELE</name>
<sequence>MRKTGKKMKNISTTHLSIPIMGKKGTRTSRTEKAQTNDKETRENRKQRNGYITTIIKPDIKLRQLLVHPKDQLNKTSKCNVIYEKPMSKNIHRRNWTDLHHKGKMSIRNVVKKKCRID</sequence>
<feature type="region of interest" description="Disordered" evidence="1">
    <location>
        <begin position="1"/>
        <end position="50"/>
    </location>
</feature>
<evidence type="ECO:0000313" key="3">
    <source>
        <dbReference type="Proteomes" id="UP001469553"/>
    </source>
</evidence>
<gene>
    <name evidence="2" type="ORF">AMECASPLE_024092</name>
</gene>
<comment type="caution">
    <text evidence="2">The sequence shown here is derived from an EMBL/GenBank/DDBJ whole genome shotgun (WGS) entry which is preliminary data.</text>
</comment>
<evidence type="ECO:0000256" key="1">
    <source>
        <dbReference type="SAM" id="MobiDB-lite"/>
    </source>
</evidence>
<keyword evidence="3" id="KW-1185">Reference proteome</keyword>
<accession>A0ABV0ZZU5</accession>
<feature type="compositionally biased region" description="Basic and acidic residues" evidence="1">
    <location>
        <begin position="29"/>
        <end position="46"/>
    </location>
</feature>
<reference evidence="2 3" key="1">
    <citation type="submission" date="2021-06" db="EMBL/GenBank/DDBJ databases">
        <authorList>
            <person name="Palmer J.M."/>
        </authorList>
    </citation>
    <scope>NUCLEOTIDE SEQUENCE [LARGE SCALE GENOMIC DNA]</scope>
    <source>
        <strain evidence="2 3">AS_MEX2019</strain>
        <tissue evidence="2">Muscle</tissue>
    </source>
</reference>